<comment type="caution">
    <text evidence="5">The sequence shown here is derived from an EMBL/GenBank/DDBJ whole genome shotgun (WGS) entry which is preliminary data.</text>
</comment>
<evidence type="ECO:0000256" key="3">
    <source>
        <dbReference type="ARBA" id="ARBA00023163"/>
    </source>
</evidence>
<organism evidence="5 6">
    <name type="scientific">Kitasatospora acidiphila</name>
    <dbReference type="NCBI Taxonomy" id="2567942"/>
    <lineage>
        <taxon>Bacteria</taxon>
        <taxon>Bacillati</taxon>
        <taxon>Actinomycetota</taxon>
        <taxon>Actinomycetes</taxon>
        <taxon>Kitasatosporales</taxon>
        <taxon>Streptomycetaceae</taxon>
        <taxon>Kitasatospora</taxon>
    </lineage>
</organism>
<dbReference type="Proteomes" id="UP000319103">
    <property type="component" value="Unassembled WGS sequence"/>
</dbReference>
<evidence type="ECO:0000256" key="1">
    <source>
        <dbReference type="ARBA" id="ARBA00023015"/>
    </source>
</evidence>
<dbReference type="PRINTS" id="PR00038">
    <property type="entry name" value="HTHLUXR"/>
</dbReference>
<proteinExistence type="predicted"/>
<gene>
    <name evidence="5" type="ORF">E6W39_38735</name>
</gene>
<keyword evidence="2" id="KW-0238">DNA-binding</keyword>
<dbReference type="SMART" id="SM00421">
    <property type="entry name" value="HTH_LUXR"/>
    <property type="match status" value="1"/>
</dbReference>
<dbReference type="AlphaFoldDB" id="A0A540WHB7"/>
<name>A0A540WHB7_9ACTN</name>
<dbReference type="GO" id="GO:0006355">
    <property type="term" value="P:regulation of DNA-templated transcription"/>
    <property type="evidence" value="ECO:0007669"/>
    <property type="project" value="InterPro"/>
</dbReference>
<evidence type="ECO:0000259" key="4">
    <source>
        <dbReference type="PROSITE" id="PS50043"/>
    </source>
</evidence>
<evidence type="ECO:0000313" key="5">
    <source>
        <dbReference type="EMBL" id="TQF07844.1"/>
    </source>
</evidence>
<dbReference type="Pfam" id="PF00196">
    <property type="entry name" value="GerE"/>
    <property type="match status" value="1"/>
</dbReference>
<reference evidence="5 6" key="1">
    <citation type="submission" date="2019-06" db="EMBL/GenBank/DDBJ databases">
        <title>Description of Kitasatospora acidophila sp. nov. isolated from pine grove soil, and reclassification of Streptomyces novaecaesareae to Kitasatospora novaeceasareae comb. nov.</title>
        <authorList>
            <person name="Kim M.J."/>
        </authorList>
    </citation>
    <scope>NUCLEOTIDE SEQUENCE [LARGE SCALE GENOMIC DNA]</scope>
    <source>
        <strain evidence="5 6">MMS16-CNU292</strain>
    </source>
</reference>
<protein>
    <submittedName>
        <fullName evidence="5">Response regulator transcription factor</fullName>
    </submittedName>
</protein>
<evidence type="ECO:0000313" key="6">
    <source>
        <dbReference type="Proteomes" id="UP000319103"/>
    </source>
</evidence>
<dbReference type="EMBL" id="VIGB01000003">
    <property type="protein sequence ID" value="TQF07844.1"/>
    <property type="molecule type" value="Genomic_DNA"/>
</dbReference>
<evidence type="ECO:0000256" key="2">
    <source>
        <dbReference type="ARBA" id="ARBA00023125"/>
    </source>
</evidence>
<dbReference type="CDD" id="cd06170">
    <property type="entry name" value="LuxR_C_like"/>
    <property type="match status" value="1"/>
</dbReference>
<keyword evidence="3" id="KW-0804">Transcription</keyword>
<dbReference type="InterPro" id="IPR039420">
    <property type="entry name" value="WalR-like"/>
</dbReference>
<dbReference type="Gene3D" id="3.40.50.2300">
    <property type="match status" value="1"/>
</dbReference>
<dbReference type="PANTHER" id="PTHR43214:SF24">
    <property type="entry name" value="TRANSCRIPTIONAL REGULATORY PROTEIN NARL-RELATED"/>
    <property type="match status" value="1"/>
</dbReference>
<accession>A0A540WHB7</accession>
<dbReference type="PANTHER" id="PTHR43214">
    <property type="entry name" value="TWO-COMPONENT RESPONSE REGULATOR"/>
    <property type="match status" value="1"/>
</dbReference>
<dbReference type="InterPro" id="IPR000792">
    <property type="entry name" value="Tscrpt_reg_LuxR_C"/>
</dbReference>
<keyword evidence="6" id="KW-1185">Reference proteome</keyword>
<dbReference type="PROSITE" id="PS50043">
    <property type="entry name" value="HTH_LUXR_2"/>
    <property type="match status" value="1"/>
</dbReference>
<dbReference type="SUPFAM" id="SSF46894">
    <property type="entry name" value="C-terminal effector domain of the bipartite response regulators"/>
    <property type="match status" value="1"/>
</dbReference>
<sequence>MSPLRAGTSASRGSSVLVEIQATDPISRAGLVHQLLQHPAIRLAAEHTPLPVRAAAVAVVLVDVVDGPAVQALRRLSQERAGRVVLVAGRLGEVEALDVVECGVAVVLWRRQAEAEQLARGVLAAARGNRELPSDLLNQVIAEVGRVRRGGVADCPATDAPEQLTEREADILRMVADGLDTAQIAARMAYSERTIKNILAGLTSRFQLRNRAHAVAYALRAGHI</sequence>
<dbReference type="InterPro" id="IPR016032">
    <property type="entry name" value="Sig_transdc_resp-reg_C-effctor"/>
</dbReference>
<dbReference type="GO" id="GO:0003677">
    <property type="term" value="F:DNA binding"/>
    <property type="evidence" value="ECO:0007669"/>
    <property type="project" value="UniProtKB-KW"/>
</dbReference>
<keyword evidence="1" id="KW-0805">Transcription regulation</keyword>
<feature type="domain" description="HTH luxR-type" evidence="4">
    <location>
        <begin position="157"/>
        <end position="222"/>
    </location>
</feature>
<dbReference type="OrthoDB" id="4309410at2"/>